<protein>
    <submittedName>
        <fullName evidence="1">Uncharacterized protein</fullName>
    </submittedName>
</protein>
<sequence>MDSGFIVHNDRTYPLLQRLFAELEVPTRATEMSMSITDAASGIAYAGGKGVRGSSHGHASWLDPTSCGCS</sequence>
<dbReference type="Proteomes" id="UP001157109">
    <property type="component" value="Unassembled WGS sequence"/>
</dbReference>
<accession>A0ABQ6HU29</accession>
<keyword evidence="2" id="KW-1185">Reference proteome</keyword>
<reference evidence="2" key="1">
    <citation type="journal article" date="2019" name="Int. J. Syst. Evol. Microbiol.">
        <title>The Global Catalogue of Microorganisms (GCM) 10K type strain sequencing project: providing services to taxonomists for standard genome sequencing and annotation.</title>
        <authorList>
            <consortium name="The Broad Institute Genomics Platform"/>
            <consortium name="The Broad Institute Genome Sequencing Center for Infectious Disease"/>
            <person name="Wu L."/>
            <person name="Ma J."/>
        </authorList>
    </citation>
    <scope>NUCLEOTIDE SEQUENCE [LARGE SCALE GENOMIC DNA]</scope>
    <source>
        <strain evidence="2">NBRC 105830</strain>
    </source>
</reference>
<dbReference type="EMBL" id="BSUJ01000001">
    <property type="protein sequence ID" value="GMA21815.1"/>
    <property type="molecule type" value="Genomic_DNA"/>
</dbReference>
<comment type="caution">
    <text evidence="1">The sequence shown here is derived from an EMBL/GenBank/DDBJ whole genome shotgun (WGS) entry which is preliminary data.</text>
</comment>
<evidence type="ECO:0000313" key="2">
    <source>
        <dbReference type="Proteomes" id="UP001157109"/>
    </source>
</evidence>
<organism evidence="1 2">
    <name type="scientific">Arsenicicoccus piscis</name>
    <dbReference type="NCBI Taxonomy" id="673954"/>
    <lineage>
        <taxon>Bacteria</taxon>
        <taxon>Bacillati</taxon>
        <taxon>Actinomycetota</taxon>
        <taxon>Actinomycetes</taxon>
        <taxon>Micrococcales</taxon>
        <taxon>Intrasporangiaceae</taxon>
        <taxon>Arsenicicoccus</taxon>
    </lineage>
</organism>
<dbReference type="RefSeq" id="WP_348520435.1">
    <property type="nucleotide sequence ID" value="NZ_BSUJ01000001.1"/>
</dbReference>
<name>A0ABQ6HU29_9MICO</name>
<gene>
    <name evidence="1" type="ORF">GCM10025862_38360</name>
</gene>
<evidence type="ECO:0000313" key="1">
    <source>
        <dbReference type="EMBL" id="GMA21815.1"/>
    </source>
</evidence>
<proteinExistence type="predicted"/>